<comment type="caution">
    <text evidence="1">The sequence shown here is derived from an EMBL/GenBank/DDBJ whole genome shotgun (WGS) entry which is preliminary data.</text>
</comment>
<sequence>MQRHHVSRNTSNKPEGEADHDAWEILDQTVRRLDSDKVQDCKEDINTLLVFAGLYSAVLTAFLIESYKSLQEDPQQTVIQILRQISQQTSHYTYASGSLNSTTIPDQRVTSPTFHAPLAAICVNVCWFSSLILSLSTASFGMLVQQWLREYLAIDRTVPQERVRIRHFRSIGLEEWKLFEIAAALPLILQISLALFFIGLCLFTASVHPSIKTASLIFVSGWALFFSFAILAPLLSARCPYKTTFLKSTFHRLRPYILSFVTQFRRHALKSPADTELRARTVSDPEFIAAPSDLSDGPALMQPESIAALVLSKYNLDKDARIVEEDEIRQTDDNDLIILHRVDSSTLDDNLLVTMRMALLRRPPPGIQVLKLVVSTIRSRLYLQRQRAVRGPYIISTLTDAAQQLTQTTCTTLVNMLSDALVHELTRSTVDEWYIEPIEFEWVYHTLLFIIVLASIHNHTQKATTVLFRRILVPLDPSDAKHRGCAMFADHIIAAVGDSRTSWKWQASVFYCIADAIRTSEPAILKDIVHWSYIDENEVTTESNTYGQILGQLSRTDIRSQNQAHPNTVVILVELVAATLYTVAAPDEATSLNEGLPVSNSSTTTTGELLRFVVEAIPLLTQSLPNVDFTRPGLRGGVGLDTLFVKYFMTPALLPSLLECFLMQSELVSTKAGQDLLLDPIDQIWSRHQLSYDDQTNILSACAQFLDVRAVSVLQFEPLRLETRTSSNRNVCEKRPTEPVPNGTLGGSGPIGFQCT</sequence>
<reference evidence="1" key="1">
    <citation type="submission" date="2022-07" db="EMBL/GenBank/DDBJ databases">
        <title>Genome Sequence of Phlebia brevispora.</title>
        <authorList>
            <person name="Buettner E."/>
        </authorList>
    </citation>
    <scope>NUCLEOTIDE SEQUENCE</scope>
    <source>
        <strain evidence="1">MPL23</strain>
    </source>
</reference>
<proteinExistence type="predicted"/>
<dbReference type="Proteomes" id="UP001148662">
    <property type="component" value="Unassembled WGS sequence"/>
</dbReference>
<gene>
    <name evidence="1" type="ORF">NM688_g6136</name>
</gene>
<keyword evidence="2" id="KW-1185">Reference proteome</keyword>
<name>A0ACC1SJE9_9APHY</name>
<evidence type="ECO:0000313" key="2">
    <source>
        <dbReference type="Proteomes" id="UP001148662"/>
    </source>
</evidence>
<accession>A0ACC1SJE9</accession>
<dbReference type="EMBL" id="JANHOG010001221">
    <property type="protein sequence ID" value="KAJ3541056.1"/>
    <property type="molecule type" value="Genomic_DNA"/>
</dbReference>
<evidence type="ECO:0000313" key="1">
    <source>
        <dbReference type="EMBL" id="KAJ3541056.1"/>
    </source>
</evidence>
<organism evidence="1 2">
    <name type="scientific">Phlebia brevispora</name>
    <dbReference type="NCBI Taxonomy" id="194682"/>
    <lineage>
        <taxon>Eukaryota</taxon>
        <taxon>Fungi</taxon>
        <taxon>Dikarya</taxon>
        <taxon>Basidiomycota</taxon>
        <taxon>Agaricomycotina</taxon>
        <taxon>Agaricomycetes</taxon>
        <taxon>Polyporales</taxon>
        <taxon>Meruliaceae</taxon>
        <taxon>Phlebia</taxon>
    </lineage>
</organism>
<protein>
    <submittedName>
        <fullName evidence="1">Uncharacterized protein</fullName>
    </submittedName>
</protein>